<feature type="transmembrane region" description="Helical" evidence="2">
    <location>
        <begin position="197"/>
        <end position="217"/>
    </location>
</feature>
<name>A0A8T2KLQ2_ASTMX</name>
<proteinExistence type="inferred from homology"/>
<dbReference type="InterPro" id="IPR008405">
    <property type="entry name" value="ApoL"/>
</dbReference>
<dbReference type="Proteomes" id="UP000752171">
    <property type="component" value="Unassembled WGS sequence"/>
</dbReference>
<evidence type="ECO:0000256" key="1">
    <source>
        <dbReference type="ARBA" id="ARBA00010090"/>
    </source>
</evidence>
<dbReference type="GO" id="GO:0042157">
    <property type="term" value="P:lipoprotein metabolic process"/>
    <property type="evidence" value="ECO:0007669"/>
    <property type="project" value="InterPro"/>
</dbReference>
<evidence type="ECO:0000313" key="3">
    <source>
        <dbReference type="EMBL" id="KAG9260108.1"/>
    </source>
</evidence>
<accession>A0A8T2KLQ2</accession>
<dbReference type="Gene3D" id="1.20.1170.10">
    <property type="match status" value="1"/>
</dbReference>
<evidence type="ECO:0000256" key="2">
    <source>
        <dbReference type="SAM" id="Phobius"/>
    </source>
</evidence>
<comment type="similarity">
    <text evidence="1">Belongs to the apolipoprotein L family.</text>
</comment>
<dbReference type="GO" id="GO:0016020">
    <property type="term" value="C:membrane"/>
    <property type="evidence" value="ECO:0007669"/>
    <property type="project" value="TreeGrafter"/>
</dbReference>
<keyword evidence="2" id="KW-0812">Transmembrane</keyword>
<dbReference type="GO" id="GO:0006869">
    <property type="term" value="P:lipid transport"/>
    <property type="evidence" value="ECO:0007669"/>
    <property type="project" value="InterPro"/>
</dbReference>
<feature type="transmembrane region" description="Helical" evidence="2">
    <location>
        <begin position="96"/>
        <end position="119"/>
    </location>
</feature>
<reference evidence="3 4" key="1">
    <citation type="submission" date="2021-07" db="EMBL/GenBank/DDBJ databases">
        <authorList>
            <person name="Imarazene B."/>
            <person name="Zahm M."/>
            <person name="Klopp C."/>
            <person name="Cabau C."/>
            <person name="Beille S."/>
            <person name="Jouanno E."/>
            <person name="Castinel A."/>
            <person name="Lluch J."/>
            <person name="Gil L."/>
            <person name="Kuchtly C."/>
            <person name="Lopez Roques C."/>
            <person name="Donnadieu C."/>
            <person name="Parrinello H."/>
            <person name="Journot L."/>
            <person name="Du K."/>
            <person name="Schartl M."/>
            <person name="Retaux S."/>
            <person name="Guiguen Y."/>
        </authorList>
    </citation>
    <scope>NUCLEOTIDE SEQUENCE [LARGE SCALE GENOMIC DNA]</scope>
    <source>
        <strain evidence="3">Pach_M1</strain>
        <tissue evidence="3">Testis</tissue>
    </source>
</reference>
<dbReference type="GO" id="GO:0008289">
    <property type="term" value="F:lipid binding"/>
    <property type="evidence" value="ECO:0007669"/>
    <property type="project" value="InterPro"/>
</dbReference>
<protein>
    <submittedName>
        <fullName evidence="3">Apolipoprotein L3-like</fullName>
    </submittedName>
</protein>
<dbReference type="AlphaFoldDB" id="A0A8T2KLQ2"/>
<dbReference type="EMBL" id="JAICCE010000025">
    <property type="protein sequence ID" value="KAG9260108.1"/>
    <property type="molecule type" value="Genomic_DNA"/>
</dbReference>
<sequence length="278" mass="30471">MSLMKIKDLHDSGFQKSTREYAEFYKKVELLVALADSNIPELQEQICKLREITEAVEDIHRSFTAGSLVGGVVAAVGGITAAVGFVLVPFTFGASLVVAEAGAIVAVGGGAASAACNVLSAIHKKVSRDDIEKALEIFNKRLSPINKCLEDIQIKLKKLPRENEGQFNLRIRGIMMKEIMETIAESGMLVGRTLRSVATVMTVVSSIFVVLDIFFIVSDYRELEELENPPSSSQIKSNTVQFLQKMKEIIQTLKQAVGDIKSVIKTLQRLPSPRMLTS</sequence>
<evidence type="ECO:0000313" key="4">
    <source>
        <dbReference type="Proteomes" id="UP000752171"/>
    </source>
</evidence>
<dbReference type="Pfam" id="PF05461">
    <property type="entry name" value="ApoL"/>
    <property type="match status" value="1"/>
</dbReference>
<dbReference type="GO" id="GO:0005576">
    <property type="term" value="C:extracellular region"/>
    <property type="evidence" value="ECO:0007669"/>
    <property type="project" value="InterPro"/>
</dbReference>
<gene>
    <name evidence="3" type="ORF">AMEX_G27779</name>
</gene>
<keyword evidence="2" id="KW-0472">Membrane</keyword>
<dbReference type="PANTHER" id="PTHR14096:SF28">
    <property type="entry name" value="APOLIPOPROTEIN L, 1-RELATED"/>
    <property type="match status" value="1"/>
</dbReference>
<dbReference type="PANTHER" id="PTHR14096">
    <property type="entry name" value="APOLIPOPROTEIN L"/>
    <property type="match status" value="1"/>
</dbReference>
<organism evidence="3 4">
    <name type="scientific">Astyanax mexicanus</name>
    <name type="common">Blind cave fish</name>
    <name type="synonym">Astyanax fasciatus mexicanus</name>
    <dbReference type="NCBI Taxonomy" id="7994"/>
    <lineage>
        <taxon>Eukaryota</taxon>
        <taxon>Metazoa</taxon>
        <taxon>Chordata</taxon>
        <taxon>Craniata</taxon>
        <taxon>Vertebrata</taxon>
        <taxon>Euteleostomi</taxon>
        <taxon>Actinopterygii</taxon>
        <taxon>Neopterygii</taxon>
        <taxon>Teleostei</taxon>
        <taxon>Ostariophysi</taxon>
        <taxon>Characiformes</taxon>
        <taxon>Characoidei</taxon>
        <taxon>Acestrorhamphidae</taxon>
        <taxon>Acestrorhamphinae</taxon>
        <taxon>Astyanax</taxon>
    </lineage>
</organism>
<keyword evidence="2" id="KW-1133">Transmembrane helix</keyword>
<comment type="caution">
    <text evidence="3">The sequence shown here is derived from an EMBL/GenBank/DDBJ whole genome shotgun (WGS) entry which is preliminary data.</text>
</comment>
<feature type="transmembrane region" description="Helical" evidence="2">
    <location>
        <begin position="68"/>
        <end position="90"/>
    </location>
</feature>